<proteinExistence type="inferred from homology"/>
<dbReference type="PANTHER" id="PTHR32401">
    <property type="entry name" value="CONCANAVALIN A-LIKE LECTIN FAMILY PROTEIN"/>
    <property type="match status" value="1"/>
</dbReference>
<dbReference type="InterPro" id="IPR050258">
    <property type="entry name" value="Leguminous_Lectin"/>
</dbReference>
<dbReference type="Gramene" id="OPUNC07G02110.1">
    <property type="protein sequence ID" value="OPUNC07G02110.1"/>
    <property type="gene ID" value="OPUNC07G02110"/>
</dbReference>
<dbReference type="STRING" id="4537.A0A0E0LGT3"/>
<sequence>MGSCIMDSQAVAVTSSSMVPLAFGEDGILTDEFQRGHCFHPQPVALFNSSSNDQITRSIYTMFIFSITPYRATCPASPVREWPSSSPLPTTSSWYGELYSNKLAVELNSVHRMDNVRVDLDSLSPIASASAGYHSFQPLSLTSGDLMQAWIDMTYDGQTFRLELTLASFPMNRPLASLLSCDLNLNSSTAAAIFGDDGYVYVGFSSSTMDRRNRWTTSR</sequence>
<name>A0A0E0LGT3_ORYPU</name>
<dbReference type="Proteomes" id="UP000026962">
    <property type="component" value="Chromosome 7"/>
</dbReference>
<evidence type="ECO:0000256" key="1">
    <source>
        <dbReference type="ARBA" id="ARBA00007606"/>
    </source>
</evidence>
<evidence type="ECO:0000313" key="4">
    <source>
        <dbReference type="EnsemblPlants" id="OPUNC07G02110.1"/>
    </source>
</evidence>
<reference evidence="4" key="1">
    <citation type="submission" date="2015-04" db="UniProtKB">
        <authorList>
            <consortium name="EnsemblPlants"/>
        </authorList>
    </citation>
    <scope>IDENTIFICATION</scope>
</reference>
<evidence type="ECO:0000256" key="2">
    <source>
        <dbReference type="ARBA" id="ARBA00022734"/>
    </source>
</evidence>
<reference evidence="4" key="2">
    <citation type="submission" date="2018-05" db="EMBL/GenBank/DDBJ databases">
        <title>OpunRS2 (Oryza punctata Reference Sequence Version 2).</title>
        <authorList>
            <person name="Zhang J."/>
            <person name="Kudrna D."/>
            <person name="Lee S."/>
            <person name="Talag J."/>
            <person name="Welchert J."/>
            <person name="Wing R.A."/>
        </authorList>
    </citation>
    <scope>NUCLEOTIDE SEQUENCE [LARGE SCALE GENOMIC DNA]</scope>
</reference>
<feature type="domain" description="Legume lectin" evidence="3">
    <location>
        <begin position="100"/>
        <end position="210"/>
    </location>
</feature>
<protein>
    <recommendedName>
        <fullName evidence="3">Legume lectin domain-containing protein</fullName>
    </recommendedName>
</protein>
<dbReference type="Gene3D" id="2.60.120.200">
    <property type="match status" value="1"/>
</dbReference>
<evidence type="ECO:0000259" key="3">
    <source>
        <dbReference type="Pfam" id="PF00139"/>
    </source>
</evidence>
<keyword evidence="5" id="KW-1185">Reference proteome</keyword>
<dbReference type="PANTHER" id="PTHR32401:SF49">
    <property type="entry name" value="OS10G0129200 PROTEIN"/>
    <property type="match status" value="1"/>
</dbReference>
<keyword evidence="2" id="KW-0430">Lectin</keyword>
<comment type="similarity">
    <text evidence="1">Belongs to the leguminous lectin family.</text>
</comment>
<dbReference type="EnsemblPlants" id="OPUNC07G02110.1">
    <property type="protein sequence ID" value="OPUNC07G02110.1"/>
    <property type="gene ID" value="OPUNC07G02110"/>
</dbReference>
<accession>A0A0E0LGT3</accession>
<evidence type="ECO:0000313" key="5">
    <source>
        <dbReference type="Proteomes" id="UP000026962"/>
    </source>
</evidence>
<dbReference type="AlphaFoldDB" id="A0A0E0LGT3"/>
<dbReference type="HOGENOM" id="CLU_1263320_0_0_1"/>
<dbReference type="SUPFAM" id="SSF49899">
    <property type="entry name" value="Concanavalin A-like lectins/glucanases"/>
    <property type="match status" value="1"/>
</dbReference>
<dbReference type="InterPro" id="IPR013320">
    <property type="entry name" value="ConA-like_dom_sf"/>
</dbReference>
<dbReference type="Pfam" id="PF00139">
    <property type="entry name" value="Lectin_legB"/>
    <property type="match status" value="1"/>
</dbReference>
<dbReference type="InterPro" id="IPR001220">
    <property type="entry name" value="Legume_lectin_dom"/>
</dbReference>
<organism evidence="4">
    <name type="scientific">Oryza punctata</name>
    <name type="common">Red rice</name>
    <dbReference type="NCBI Taxonomy" id="4537"/>
    <lineage>
        <taxon>Eukaryota</taxon>
        <taxon>Viridiplantae</taxon>
        <taxon>Streptophyta</taxon>
        <taxon>Embryophyta</taxon>
        <taxon>Tracheophyta</taxon>
        <taxon>Spermatophyta</taxon>
        <taxon>Magnoliopsida</taxon>
        <taxon>Liliopsida</taxon>
        <taxon>Poales</taxon>
        <taxon>Poaceae</taxon>
        <taxon>BOP clade</taxon>
        <taxon>Oryzoideae</taxon>
        <taxon>Oryzeae</taxon>
        <taxon>Oryzinae</taxon>
        <taxon>Oryza</taxon>
    </lineage>
</organism>
<dbReference type="GO" id="GO:0030246">
    <property type="term" value="F:carbohydrate binding"/>
    <property type="evidence" value="ECO:0007669"/>
    <property type="project" value="UniProtKB-KW"/>
</dbReference>